<evidence type="ECO:0000259" key="2">
    <source>
        <dbReference type="SMART" id="SM00093"/>
    </source>
</evidence>
<proteinExistence type="inferred from homology"/>
<dbReference type="InterPro" id="IPR023795">
    <property type="entry name" value="Serpin_CS"/>
</dbReference>
<dbReference type="Gene3D" id="2.30.39.10">
    <property type="entry name" value="Alpha-1-antitrypsin, domain 1"/>
    <property type="match status" value="1"/>
</dbReference>
<dbReference type="SMART" id="SM00093">
    <property type="entry name" value="SERPIN"/>
    <property type="match status" value="1"/>
</dbReference>
<dbReference type="OrthoDB" id="9764871at2"/>
<dbReference type="PANTHER" id="PTHR11461">
    <property type="entry name" value="SERINE PROTEASE INHIBITOR, SERPIN"/>
    <property type="match status" value="1"/>
</dbReference>
<protein>
    <submittedName>
        <fullName evidence="3">Proteinase inhibitor</fullName>
    </submittedName>
</protein>
<comment type="similarity">
    <text evidence="1">Belongs to the serpin family.</text>
</comment>
<dbReference type="CDD" id="cd19588">
    <property type="entry name" value="serpin_miropin-like"/>
    <property type="match status" value="1"/>
</dbReference>
<dbReference type="Gene3D" id="3.30.497.10">
    <property type="entry name" value="Antithrombin, subunit I, domain 2"/>
    <property type="match status" value="1"/>
</dbReference>
<evidence type="ECO:0000256" key="1">
    <source>
        <dbReference type="RuleBase" id="RU000411"/>
    </source>
</evidence>
<evidence type="ECO:0000313" key="4">
    <source>
        <dbReference type="Proteomes" id="UP000187367"/>
    </source>
</evidence>
<feature type="domain" description="Serpin" evidence="2">
    <location>
        <begin position="55"/>
        <end position="406"/>
    </location>
</feature>
<accession>A0A1R1S3A2</accession>
<dbReference type="PROSITE" id="PS00284">
    <property type="entry name" value="SERPIN"/>
    <property type="match status" value="1"/>
</dbReference>
<evidence type="ECO:0000313" key="3">
    <source>
        <dbReference type="EMBL" id="OMI02296.1"/>
    </source>
</evidence>
<dbReference type="Pfam" id="PF00079">
    <property type="entry name" value="Serpin"/>
    <property type="match status" value="1"/>
</dbReference>
<dbReference type="PROSITE" id="PS51257">
    <property type="entry name" value="PROKAR_LIPOPROTEIN"/>
    <property type="match status" value="1"/>
</dbReference>
<dbReference type="EMBL" id="MTJL01000032">
    <property type="protein sequence ID" value="OMI02296.1"/>
    <property type="molecule type" value="Genomic_DNA"/>
</dbReference>
<sequence>MSYKRKTLMTLILLLLMAGCGRETEILDRSKESPKQRSSSNIEQSFAEGEQKFALALFHEIIKQEGTSENVLISPYSVQQALAMTANGARGDSRTEILDTLYLHQMNISDINKTSKSLLQSFRSLPNGELSAANSVWSKREIKKSFIDRITGLGNAYQLDQDPKQAADQVNGWVSKKTKGRIDRIIDDVGPDILAYIINTVYFKESWKEEFDQHLTVDQPFYSPAGSAKKHPMMTQTNRFPYLQNKHFQAVKLPYKDERLSLAVFLPEKTENLQSFLKRLTYQNWRRWQAGWKMKQVELKLPKFSFETEAILNTPLKKLGMRTVFQQADFSNLFAGKDEAYINEVKHNTFIKVNEAGTEAAAATKVEIVESASVPDVVMTADRPFYFAVMDEKTGIILFLGSVVDPAKD</sequence>
<organism evidence="3 4">
    <name type="scientific">Bacillus swezeyi</name>
    <dbReference type="NCBI Taxonomy" id="1925020"/>
    <lineage>
        <taxon>Bacteria</taxon>
        <taxon>Bacillati</taxon>
        <taxon>Bacillota</taxon>
        <taxon>Bacilli</taxon>
        <taxon>Bacillales</taxon>
        <taxon>Bacillaceae</taxon>
        <taxon>Bacillus</taxon>
    </lineage>
</organism>
<dbReference type="PANTHER" id="PTHR11461:SF211">
    <property type="entry name" value="GH10112P-RELATED"/>
    <property type="match status" value="1"/>
</dbReference>
<dbReference type="AlphaFoldDB" id="A0A1R1QFT9"/>
<dbReference type="InterPro" id="IPR036186">
    <property type="entry name" value="Serpin_sf"/>
</dbReference>
<gene>
    <name evidence="3" type="ORF">BW143_16220</name>
</gene>
<name>A0A1R1QFT9_9BACI</name>
<dbReference type="GO" id="GO:0005615">
    <property type="term" value="C:extracellular space"/>
    <property type="evidence" value="ECO:0007669"/>
    <property type="project" value="InterPro"/>
</dbReference>
<dbReference type="SUPFAM" id="SSF56574">
    <property type="entry name" value="Serpins"/>
    <property type="match status" value="1"/>
</dbReference>
<dbReference type="RefSeq" id="WP_076758002.1">
    <property type="nucleotide sequence ID" value="NZ_JARMMK010000010.1"/>
</dbReference>
<keyword evidence="4" id="KW-1185">Reference proteome</keyword>
<comment type="caution">
    <text evidence="3">The sequence shown here is derived from an EMBL/GenBank/DDBJ whole genome shotgun (WGS) entry which is preliminary data.</text>
</comment>
<dbReference type="Proteomes" id="UP000187367">
    <property type="component" value="Unassembled WGS sequence"/>
</dbReference>
<dbReference type="InterPro" id="IPR023796">
    <property type="entry name" value="Serpin_dom"/>
</dbReference>
<dbReference type="GO" id="GO:0004867">
    <property type="term" value="F:serine-type endopeptidase inhibitor activity"/>
    <property type="evidence" value="ECO:0007669"/>
    <property type="project" value="InterPro"/>
</dbReference>
<dbReference type="InterPro" id="IPR042178">
    <property type="entry name" value="Serpin_sf_1"/>
</dbReference>
<dbReference type="InterPro" id="IPR042185">
    <property type="entry name" value="Serpin_sf_2"/>
</dbReference>
<reference evidence="3 4" key="1">
    <citation type="submission" date="2017-01" db="EMBL/GenBank/DDBJ databases">
        <title>Bacillus phylogenomics.</title>
        <authorList>
            <person name="Dunlap C."/>
        </authorList>
    </citation>
    <scope>NUCLEOTIDE SEQUENCE [LARGE SCALE GENOMIC DNA]</scope>
    <source>
        <strain evidence="3 4">NRRL B-41282</strain>
    </source>
</reference>
<dbReference type="InterPro" id="IPR000215">
    <property type="entry name" value="Serpin_fam"/>
</dbReference>
<accession>A0A1R1QFT9</accession>